<proteinExistence type="predicted"/>
<sequence>MPDLFLIASQEDAEVLKKHIKTVIGPALRQATANSFEDLEKDPKKVALYILAHQGGDNIPPLQIIGIASWNAERERELEGWRNRLGREWGLILSDKKIGKELTDRFPFDKVEIWPLLPKGSFATAAFAAKMFLAEQEWR</sequence>
<evidence type="ECO:0000313" key="2">
    <source>
        <dbReference type="Proteomes" id="UP000034774"/>
    </source>
</evidence>
<organism evidence="1 2">
    <name type="scientific">Candidatus Woesebacteria bacterium GW2011_GWB1_39_10</name>
    <dbReference type="NCBI Taxonomy" id="1618572"/>
    <lineage>
        <taxon>Bacteria</taxon>
        <taxon>Candidatus Woeseibacteriota</taxon>
    </lineage>
</organism>
<gene>
    <name evidence="1" type="ORF">UT17_C0003G0108</name>
</gene>
<comment type="caution">
    <text evidence="1">The sequence shown here is derived from an EMBL/GenBank/DDBJ whole genome shotgun (WGS) entry which is preliminary data.</text>
</comment>
<protein>
    <submittedName>
        <fullName evidence="1">Uncharacterized protein</fullName>
    </submittedName>
</protein>
<dbReference type="EMBL" id="LBVU01000003">
    <property type="protein sequence ID" value="KKQ92085.1"/>
    <property type="molecule type" value="Genomic_DNA"/>
</dbReference>
<dbReference type="Proteomes" id="UP000034774">
    <property type="component" value="Unassembled WGS sequence"/>
</dbReference>
<dbReference type="STRING" id="1618572.UT17_C0003G0108"/>
<evidence type="ECO:0000313" key="1">
    <source>
        <dbReference type="EMBL" id="KKQ92085.1"/>
    </source>
</evidence>
<reference evidence="1 2" key="1">
    <citation type="journal article" date="2015" name="Nature">
        <title>rRNA introns, odd ribosomes, and small enigmatic genomes across a large radiation of phyla.</title>
        <authorList>
            <person name="Brown C.T."/>
            <person name="Hug L.A."/>
            <person name="Thomas B.C."/>
            <person name="Sharon I."/>
            <person name="Castelle C.J."/>
            <person name="Singh A."/>
            <person name="Wilkins M.J."/>
            <person name="Williams K.H."/>
            <person name="Banfield J.F."/>
        </authorList>
    </citation>
    <scope>NUCLEOTIDE SEQUENCE [LARGE SCALE GENOMIC DNA]</scope>
</reference>
<dbReference type="AlphaFoldDB" id="A0A0G0LVR6"/>
<accession>A0A0G0LVR6</accession>
<name>A0A0G0LVR6_9BACT</name>